<evidence type="ECO:0000313" key="4">
    <source>
        <dbReference type="EMBL" id="SER47470.1"/>
    </source>
</evidence>
<accession>A0A1H9PHA5</accession>
<keyword evidence="2" id="KW-0472">Membrane</keyword>
<evidence type="ECO:0000256" key="2">
    <source>
        <dbReference type="SAM" id="Phobius"/>
    </source>
</evidence>
<sequence length="616" mass="64186">MIRGLKKKLLIGLLSAAVVGTSLAPNVPLVGSFAQEVKADDATTQSIDISATQEYNGKSVTVTKPAHTQVTLNGVSAENGTVTFNVASEDGYVLGGGFTLTHPITVDANKDIQQSSFNIGGSVSLAELKLHPTKTNTAADGITYSLDKDTLDCVTNKTAKLTITAKSGRKFATAPTVEESPNGKVTVSAVVLSADKTSATCTITAPENTPESVTTNVDLNISGGTYETLSNIKVDDTKLVGADVTVSKKEGITQDDQITVTVTPKAGYTFPDVGQNGAPTATIKGVLTGNVQVQLAPTGGKYVGTIPAKDKFKDDDLTLVVEGSGTFAAESKEEKANDKNVKTTINKKVESTAKVTTKPDGVYEAAKASGHISSELNALANATEEKALEIKTSISIPDAVDAPIVTKIKDDKLNVGYAFVITITKSISPVAGGGAHQAVEITDLGNNLVSFTISVPTEQQGKKQYAVYRMHDGLAEVISTTPNEYGEYIEVSSDTSTITLHANKFSTFAIAYGDDASVTPEEKDDPEVPDPTKEDENKPGTITPSSGTGTTATTNTAKAATSTKAAKATTSTKKSSKTSSPKTADYAVNSLLALLTGAAGLFGITLINKKRKEDEE</sequence>
<evidence type="ECO:0000256" key="1">
    <source>
        <dbReference type="SAM" id="MobiDB-lite"/>
    </source>
</evidence>
<feature type="chain" id="PRO_5038375332" description="LPXTG-motif cell wall anchor domain-containing protein" evidence="3">
    <location>
        <begin position="25"/>
        <end position="616"/>
    </location>
</feature>
<evidence type="ECO:0000256" key="3">
    <source>
        <dbReference type="SAM" id="SignalP"/>
    </source>
</evidence>
<name>A0A1H9PHA5_9FIRM</name>
<keyword evidence="5" id="KW-1185">Reference proteome</keyword>
<evidence type="ECO:0000313" key="5">
    <source>
        <dbReference type="Proteomes" id="UP000182471"/>
    </source>
</evidence>
<evidence type="ECO:0008006" key="6">
    <source>
        <dbReference type="Google" id="ProtNLM"/>
    </source>
</evidence>
<proteinExistence type="predicted"/>
<dbReference type="AlphaFoldDB" id="A0A1H9PHA5"/>
<reference evidence="5" key="1">
    <citation type="submission" date="2016-10" db="EMBL/GenBank/DDBJ databases">
        <authorList>
            <person name="Varghese N."/>
            <person name="Submissions S."/>
        </authorList>
    </citation>
    <scope>NUCLEOTIDE SEQUENCE [LARGE SCALE GENOMIC DNA]</scope>
    <source>
        <strain evidence="5">S1b</strain>
    </source>
</reference>
<feature type="transmembrane region" description="Helical" evidence="2">
    <location>
        <begin position="586"/>
        <end position="607"/>
    </location>
</feature>
<dbReference type="Proteomes" id="UP000182471">
    <property type="component" value="Unassembled WGS sequence"/>
</dbReference>
<feature type="signal peptide" evidence="3">
    <location>
        <begin position="1"/>
        <end position="24"/>
    </location>
</feature>
<keyword evidence="2" id="KW-1133">Transmembrane helix</keyword>
<keyword evidence="3" id="KW-0732">Signal</keyword>
<keyword evidence="2" id="KW-0812">Transmembrane</keyword>
<protein>
    <recommendedName>
        <fullName evidence="6">LPXTG-motif cell wall anchor domain-containing protein</fullName>
    </recommendedName>
</protein>
<dbReference type="EMBL" id="FOGW01000004">
    <property type="protein sequence ID" value="SER47470.1"/>
    <property type="molecule type" value="Genomic_DNA"/>
</dbReference>
<gene>
    <name evidence="4" type="ORF">SAMN02910429_00262</name>
</gene>
<feature type="compositionally biased region" description="Low complexity" evidence="1">
    <location>
        <begin position="539"/>
        <end position="582"/>
    </location>
</feature>
<organism evidence="4 5">
    <name type="scientific">Lachnobacterium bovis</name>
    <dbReference type="NCBI Taxonomy" id="140626"/>
    <lineage>
        <taxon>Bacteria</taxon>
        <taxon>Bacillati</taxon>
        <taxon>Bacillota</taxon>
        <taxon>Clostridia</taxon>
        <taxon>Lachnospirales</taxon>
        <taxon>Lachnospiraceae</taxon>
        <taxon>Lachnobacterium</taxon>
    </lineage>
</organism>
<dbReference type="RefSeq" id="WP_074730320.1">
    <property type="nucleotide sequence ID" value="NZ_FOGW01000004.1"/>
</dbReference>
<feature type="region of interest" description="Disordered" evidence="1">
    <location>
        <begin position="516"/>
        <end position="582"/>
    </location>
</feature>